<dbReference type="PANTHER" id="PTHR13393:SF0">
    <property type="entry name" value="RNA N6-ADENOSINE-METHYLTRANSFERASE METTL16"/>
    <property type="match status" value="1"/>
</dbReference>
<dbReference type="AlphaFoldDB" id="A0AAV5T900"/>
<name>A0AAV5T900_9BILA</name>
<evidence type="ECO:0000256" key="3">
    <source>
        <dbReference type="SAM" id="MobiDB-lite"/>
    </source>
</evidence>
<keyword evidence="2" id="KW-0808">Transferase</keyword>
<evidence type="ECO:0000313" key="4">
    <source>
        <dbReference type="EMBL" id="GMS90842.1"/>
    </source>
</evidence>
<evidence type="ECO:0000256" key="1">
    <source>
        <dbReference type="ARBA" id="ARBA00022603"/>
    </source>
</evidence>
<dbReference type="GO" id="GO:0008168">
    <property type="term" value="F:methyltransferase activity"/>
    <property type="evidence" value="ECO:0007669"/>
    <property type="project" value="UniProtKB-KW"/>
</dbReference>
<gene>
    <name evidence="4" type="ORF">PENTCL1PPCAC_13017</name>
</gene>
<comment type="caution">
    <text evidence="4">The sequence shown here is derived from an EMBL/GenBank/DDBJ whole genome shotgun (WGS) entry which is preliminary data.</text>
</comment>
<proteinExistence type="predicted"/>
<feature type="non-terminal residue" evidence="4">
    <location>
        <position position="1"/>
    </location>
</feature>
<dbReference type="GO" id="GO:0005634">
    <property type="term" value="C:nucleus"/>
    <property type="evidence" value="ECO:0007669"/>
    <property type="project" value="TreeGrafter"/>
</dbReference>
<dbReference type="GO" id="GO:0070475">
    <property type="term" value="P:rRNA base methylation"/>
    <property type="evidence" value="ECO:0007669"/>
    <property type="project" value="TreeGrafter"/>
</dbReference>
<dbReference type="PANTHER" id="PTHR13393">
    <property type="entry name" value="SAM-DEPENDENT METHYLTRANSFERASE"/>
    <property type="match status" value="1"/>
</dbReference>
<dbReference type="Gene3D" id="3.40.50.150">
    <property type="entry name" value="Vaccinia Virus protein VP39"/>
    <property type="match status" value="1"/>
</dbReference>
<evidence type="ECO:0000256" key="2">
    <source>
        <dbReference type="ARBA" id="ARBA00022679"/>
    </source>
</evidence>
<reference evidence="4" key="1">
    <citation type="submission" date="2023-10" db="EMBL/GenBank/DDBJ databases">
        <title>Genome assembly of Pristionchus species.</title>
        <authorList>
            <person name="Yoshida K."/>
            <person name="Sommer R.J."/>
        </authorList>
    </citation>
    <scope>NUCLEOTIDE SEQUENCE</scope>
    <source>
        <strain evidence="4">RS0144</strain>
    </source>
</reference>
<accession>A0AAV5T900</accession>
<dbReference type="Pfam" id="PF05971">
    <property type="entry name" value="Methyltransf_10"/>
    <property type="match status" value="1"/>
</dbReference>
<feature type="compositionally biased region" description="Basic and acidic residues" evidence="3">
    <location>
        <begin position="7"/>
        <end position="22"/>
    </location>
</feature>
<evidence type="ECO:0000313" key="5">
    <source>
        <dbReference type="Proteomes" id="UP001432027"/>
    </source>
</evidence>
<dbReference type="InterPro" id="IPR029063">
    <property type="entry name" value="SAM-dependent_MTases_sf"/>
</dbReference>
<keyword evidence="5" id="KW-1185">Reference proteome</keyword>
<dbReference type="EMBL" id="BTSX01000003">
    <property type="protein sequence ID" value="GMS90842.1"/>
    <property type="molecule type" value="Genomic_DNA"/>
</dbReference>
<sequence length="281" mass="31290">EEMGGRFVERREEGGAEGRGEWENGVEAGETRHREGPGGGRKRPLPRSATVAAENELATEGGEVAFVGRLIDESTRLRSAVKFYTTMLGKKSSVAALLGRLAREAEGEERLRFTSGELRQGRTQRWLLIWTFCEEVKLPVRPASLDLVVRDRTRDGAMQWIRDLLSALRIDIVADGEDEEEEGEGRRLECRVTAPTWLRKARKRRRRGKKEVEVHSNAVPVTPSVTVTPFTPLSLTVTARAPVTVTSSPSVTLVFGIEDDSRKRDLSQLVVHLANKLLVAQ</sequence>
<keyword evidence="1" id="KW-0489">Methyltransferase</keyword>
<organism evidence="4 5">
    <name type="scientific">Pristionchus entomophagus</name>
    <dbReference type="NCBI Taxonomy" id="358040"/>
    <lineage>
        <taxon>Eukaryota</taxon>
        <taxon>Metazoa</taxon>
        <taxon>Ecdysozoa</taxon>
        <taxon>Nematoda</taxon>
        <taxon>Chromadorea</taxon>
        <taxon>Rhabditida</taxon>
        <taxon>Rhabditina</taxon>
        <taxon>Diplogasteromorpha</taxon>
        <taxon>Diplogasteroidea</taxon>
        <taxon>Neodiplogasteridae</taxon>
        <taxon>Pristionchus</taxon>
    </lineage>
</organism>
<dbReference type="Proteomes" id="UP001432027">
    <property type="component" value="Unassembled WGS sequence"/>
</dbReference>
<feature type="region of interest" description="Disordered" evidence="3">
    <location>
        <begin position="1"/>
        <end position="47"/>
    </location>
</feature>
<protein>
    <submittedName>
        <fullName evidence="4">Uncharacterized protein</fullName>
    </submittedName>
</protein>
<dbReference type="InterPro" id="IPR010286">
    <property type="entry name" value="METTL16/RlmF"/>
</dbReference>